<feature type="transmembrane region" description="Helical" evidence="1">
    <location>
        <begin position="58"/>
        <end position="75"/>
    </location>
</feature>
<keyword evidence="1" id="KW-0812">Transmembrane</keyword>
<feature type="transmembrane region" description="Helical" evidence="1">
    <location>
        <begin position="6"/>
        <end position="22"/>
    </location>
</feature>
<gene>
    <name evidence="2" type="ORF">SAMN05216571_12612</name>
</gene>
<dbReference type="InterPro" id="IPR008473">
    <property type="entry name" value="Phage_holin_3_7"/>
</dbReference>
<protein>
    <submittedName>
        <fullName evidence="2">Putative 3TM holin, Phage_holin_3</fullName>
    </submittedName>
</protein>
<evidence type="ECO:0000313" key="2">
    <source>
        <dbReference type="EMBL" id="SDG60960.1"/>
    </source>
</evidence>
<dbReference type="RefSeq" id="WP_175491721.1">
    <property type="nucleotide sequence ID" value="NZ_FNCI01000026.1"/>
</dbReference>
<keyword evidence="3" id="KW-1185">Reference proteome</keyword>
<name>A0A1G7VPX2_9GAMM</name>
<dbReference type="AlphaFoldDB" id="A0A1G7VPX2"/>
<accession>A0A1G7VPX2</accession>
<reference evidence="2 3" key="1">
    <citation type="submission" date="2016-10" db="EMBL/GenBank/DDBJ databases">
        <authorList>
            <person name="de Groot N.N."/>
        </authorList>
    </citation>
    <scope>NUCLEOTIDE SEQUENCE [LARGE SCALE GENOMIC DNA]</scope>
    <source>
        <strain evidence="2 3">BH539</strain>
    </source>
</reference>
<keyword evidence="1" id="KW-0472">Membrane</keyword>
<keyword evidence="1" id="KW-1133">Transmembrane helix</keyword>
<dbReference type="Proteomes" id="UP000198641">
    <property type="component" value="Unassembled WGS sequence"/>
</dbReference>
<evidence type="ECO:0000313" key="3">
    <source>
        <dbReference type="Proteomes" id="UP000198641"/>
    </source>
</evidence>
<feature type="transmembrane region" description="Helical" evidence="1">
    <location>
        <begin position="31"/>
        <end position="52"/>
    </location>
</feature>
<proteinExistence type="predicted"/>
<dbReference type="EMBL" id="FNCI01000026">
    <property type="protein sequence ID" value="SDG60960.1"/>
    <property type="molecule type" value="Genomic_DNA"/>
</dbReference>
<dbReference type="STRING" id="284577.SAMN05216571_12612"/>
<sequence>MSIPTLVTLICAVLICARLLTYRRRGARYRLGYSCAAWLLIAGTGTVAIRIITQSSYPAGWGIALVMAVFAWLVWRARGNVAHIIQLKRI</sequence>
<evidence type="ECO:0000256" key="1">
    <source>
        <dbReference type="SAM" id="Phobius"/>
    </source>
</evidence>
<organism evidence="2 3">
    <name type="scientific">Onishia taeanensis</name>
    <dbReference type="NCBI Taxonomy" id="284577"/>
    <lineage>
        <taxon>Bacteria</taxon>
        <taxon>Pseudomonadati</taxon>
        <taxon>Pseudomonadota</taxon>
        <taxon>Gammaproteobacteria</taxon>
        <taxon>Oceanospirillales</taxon>
        <taxon>Halomonadaceae</taxon>
        <taxon>Onishia</taxon>
    </lineage>
</organism>
<dbReference type="Pfam" id="PF05449">
    <property type="entry name" value="Phage_holin_3_7"/>
    <property type="match status" value="1"/>
</dbReference>